<reference evidence="1 2" key="1">
    <citation type="submission" date="2010-12" db="EMBL/GenBank/DDBJ databases">
        <authorList>
            <person name="Muzny D."/>
            <person name="Qin X."/>
            <person name="Deng J."/>
            <person name="Jiang H."/>
            <person name="Liu Y."/>
            <person name="Qu J."/>
            <person name="Song X.-Z."/>
            <person name="Zhang L."/>
            <person name="Thornton R."/>
            <person name="Coyle M."/>
            <person name="Francisco L."/>
            <person name="Jackson L."/>
            <person name="Javaid M."/>
            <person name="Korchina V."/>
            <person name="Kovar C."/>
            <person name="Mata R."/>
            <person name="Mathew T."/>
            <person name="Ngo R."/>
            <person name="Nguyen L."/>
            <person name="Nguyen N."/>
            <person name="Okwuonu G."/>
            <person name="Ongeri F."/>
            <person name="Pham C."/>
            <person name="Simmons D."/>
            <person name="Wilczek-Boney K."/>
            <person name="Hale W."/>
            <person name="Jakkamsetti A."/>
            <person name="Pham P."/>
            <person name="Ruth R."/>
            <person name="San Lucas F."/>
            <person name="Warren J."/>
            <person name="Zhang J."/>
            <person name="Zhao Z."/>
            <person name="Zhou C."/>
            <person name="Zhu D."/>
            <person name="Lee S."/>
            <person name="Bess C."/>
            <person name="Blankenburg K."/>
            <person name="Forbes L."/>
            <person name="Fu Q."/>
            <person name="Gubbala S."/>
            <person name="Hirani K."/>
            <person name="Jayaseelan J.C."/>
            <person name="Lara F."/>
            <person name="Munidasa M."/>
            <person name="Palculict T."/>
            <person name="Patil S."/>
            <person name="Pu L.-L."/>
            <person name="Saada N."/>
            <person name="Tang L."/>
            <person name="Weissenberger G."/>
            <person name="Zhu Y."/>
            <person name="Hemphill L."/>
            <person name="Shang Y."/>
            <person name="Youmans B."/>
            <person name="Ayvaz T."/>
            <person name="Ross M."/>
            <person name="Santibanez J."/>
            <person name="Aqrawi P."/>
            <person name="Gross S."/>
            <person name="Joshi V."/>
            <person name="Fowler G."/>
            <person name="Nazareth L."/>
            <person name="Reid J."/>
            <person name="Worley K."/>
            <person name="Petrosino J."/>
            <person name="Highlander S."/>
            <person name="Gibbs R."/>
        </authorList>
    </citation>
    <scope>NUCLEOTIDE SEQUENCE [LARGE SCALE GENOMIC DNA]</scope>
    <source>
        <strain evidence="1 2">DSM 15606</strain>
    </source>
</reference>
<keyword evidence="2" id="KW-1185">Reference proteome</keyword>
<organism evidence="1 2">
    <name type="scientific">Segatella salivae DSM 15606</name>
    <dbReference type="NCBI Taxonomy" id="888832"/>
    <lineage>
        <taxon>Bacteria</taxon>
        <taxon>Pseudomonadati</taxon>
        <taxon>Bacteroidota</taxon>
        <taxon>Bacteroidia</taxon>
        <taxon>Bacteroidales</taxon>
        <taxon>Prevotellaceae</taxon>
        <taxon>Segatella</taxon>
    </lineage>
</organism>
<protein>
    <submittedName>
        <fullName evidence="1">Uncharacterized protein</fullName>
    </submittedName>
</protein>
<dbReference type="Proteomes" id="UP000003874">
    <property type="component" value="Unassembled WGS sequence"/>
</dbReference>
<evidence type="ECO:0000313" key="2">
    <source>
        <dbReference type="Proteomes" id="UP000003874"/>
    </source>
</evidence>
<sequence>MSLQAHLTHSPLLSQHGCCAIRPYPLTQNEPFFCPFPFGYPLKETEKQTFT</sequence>
<dbReference type="HOGENOM" id="CLU_3102312_0_0_10"/>
<dbReference type="AlphaFoldDB" id="E6MQ41"/>
<comment type="caution">
    <text evidence="1">The sequence shown here is derived from an EMBL/GenBank/DDBJ whole genome shotgun (WGS) entry which is preliminary data.</text>
</comment>
<dbReference type="EMBL" id="AEQO01000136">
    <property type="protein sequence ID" value="EFV04245.1"/>
    <property type="molecule type" value="Genomic_DNA"/>
</dbReference>
<proteinExistence type="predicted"/>
<evidence type="ECO:0000313" key="1">
    <source>
        <dbReference type="EMBL" id="EFV04245.1"/>
    </source>
</evidence>
<accession>E6MQ41</accession>
<gene>
    <name evidence="1" type="ORF">HMPREF9420_1609</name>
</gene>
<name>E6MQ41_9BACT</name>
<dbReference type="STRING" id="888832.HMPREF9420_1609"/>